<keyword evidence="2" id="KW-1185">Reference proteome</keyword>
<dbReference type="Proteomes" id="UP001336314">
    <property type="component" value="Unassembled WGS sequence"/>
</dbReference>
<gene>
    <name evidence="1" type="ORF">QWY20_11445</name>
</gene>
<name>A0ABU7J6D7_9GAMM</name>
<dbReference type="RefSeq" id="WP_330129146.1">
    <property type="nucleotide sequence ID" value="NZ_JAUHLI010000010.1"/>
</dbReference>
<proteinExistence type="predicted"/>
<evidence type="ECO:0000313" key="1">
    <source>
        <dbReference type="EMBL" id="MEE2002068.1"/>
    </source>
</evidence>
<dbReference type="EMBL" id="JAUHLI010000010">
    <property type="protein sequence ID" value="MEE2002068.1"/>
    <property type="molecule type" value="Genomic_DNA"/>
</dbReference>
<accession>A0ABU7J6D7</accession>
<comment type="caution">
    <text evidence="1">The sequence shown here is derived from an EMBL/GenBank/DDBJ whole genome shotgun (WGS) entry which is preliminary data.</text>
</comment>
<sequence length="43" mass="5039">MQSKTTCMQQAIESNLACDGKAVIERGWLEVPLRWRLRLFVLF</sequence>
<organism evidence="1 2">
    <name type="scientific">Alkalimonas cellulosilytica</name>
    <dbReference type="NCBI Taxonomy" id="3058395"/>
    <lineage>
        <taxon>Bacteria</taxon>
        <taxon>Pseudomonadati</taxon>
        <taxon>Pseudomonadota</taxon>
        <taxon>Gammaproteobacteria</taxon>
        <taxon>Alkalimonas</taxon>
    </lineage>
</organism>
<protein>
    <submittedName>
        <fullName evidence="1">Uncharacterized protein</fullName>
    </submittedName>
</protein>
<evidence type="ECO:0000313" key="2">
    <source>
        <dbReference type="Proteomes" id="UP001336314"/>
    </source>
</evidence>
<reference evidence="1 2" key="1">
    <citation type="submission" date="2023-07" db="EMBL/GenBank/DDBJ databases">
        <title>Alkalimonas sp., MEB108 novel, alkaliphilic bacterium isolated from Lonar Lake, India.</title>
        <authorList>
            <person name="Joshi A."/>
            <person name="Thite S."/>
        </authorList>
    </citation>
    <scope>NUCLEOTIDE SEQUENCE [LARGE SCALE GENOMIC DNA]</scope>
    <source>
        <strain evidence="1 2">MEB108</strain>
    </source>
</reference>